<accession>A0A8R7PBK1</accession>
<reference evidence="1" key="3">
    <citation type="submission" date="2022-06" db="UniProtKB">
        <authorList>
            <consortium name="EnsemblPlants"/>
        </authorList>
    </citation>
    <scope>IDENTIFICATION</scope>
</reference>
<protein>
    <recommendedName>
        <fullName evidence="3">Reverse transcriptase zinc-binding domain-containing protein</fullName>
    </recommendedName>
</protein>
<dbReference type="Proteomes" id="UP000015106">
    <property type="component" value="Chromosome 2"/>
</dbReference>
<proteinExistence type="predicted"/>
<dbReference type="Gramene" id="TuG1812G0200001644.01.T01">
    <property type="protein sequence ID" value="TuG1812G0200001644.01.T01.cds419279"/>
    <property type="gene ID" value="TuG1812G0200001644.01"/>
</dbReference>
<evidence type="ECO:0000313" key="1">
    <source>
        <dbReference type="EnsemblPlants" id="TuG1812G0200001644.01.T01.cds419279"/>
    </source>
</evidence>
<evidence type="ECO:0008006" key="3">
    <source>
        <dbReference type="Google" id="ProtNLM"/>
    </source>
</evidence>
<sequence>MFRKHWSLLAEHQDCDLCPASESASHIVLRCYPASVIWVAFHMDDLACSSTDIVHFIYSVERAWINSRGVHILFATAAVTLWHARNDRVFNNNRWPPSYLKRYMSQLLQDWQHRAKRQADKDAITSWMYLMN</sequence>
<reference evidence="1" key="2">
    <citation type="submission" date="2018-03" db="EMBL/GenBank/DDBJ databases">
        <title>The Triticum urartu genome reveals the dynamic nature of wheat genome evolution.</title>
        <authorList>
            <person name="Ling H."/>
            <person name="Ma B."/>
            <person name="Shi X."/>
            <person name="Liu H."/>
            <person name="Dong L."/>
            <person name="Sun H."/>
            <person name="Cao Y."/>
            <person name="Gao Q."/>
            <person name="Zheng S."/>
            <person name="Li Y."/>
            <person name="Yu Y."/>
            <person name="Du H."/>
            <person name="Qi M."/>
            <person name="Li Y."/>
            <person name="Yu H."/>
            <person name="Cui Y."/>
            <person name="Wang N."/>
            <person name="Chen C."/>
            <person name="Wu H."/>
            <person name="Zhao Y."/>
            <person name="Zhang J."/>
            <person name="Li Y."/>
            <person name="Zhou W."/>
            <person name="Zhang B."/>
            <person name="Hu W."/>
            <person name="Eijk M."/>
            <person name="Tang J."/>
            <person name="Witsenboer H."/>
            <person name="Zhao S."/>
            <person name="Li Z."/>
            <person name="Zhang A."/>
            <person name="Wang D."/>
            <person name="Liang C."/>
        </authorList>
    </citation>
    <scope>NUCLEOTIDE SEQUENCE [LARGE SCALE GENOMIC DNA]</scope>
    <source>
        <strain evidence="1">cv. G1812</strain>
    </source>
</reference>
<organism evidence="1 2">
    <name type="scientific">Triticum urartu</name>
    <name type="common">Red wild einkorn</name>
    <name type="synonym">Crithodium urartu</name>
    <dbReference type="NCBI Taxonomy" id="4572"/>
    <lineage>
        <taxon>Eukaryota</taxon>
        <taxon>Viridiplantae</taxon>
        <taxon>Streptophyta</taxon>
        <taxon>Embryophyta</taxon>
        <taxon>Tracheophyta</taxon>
        <taxon>Spermatophyta</taxon>
        <taxon>Magnoliopsida</taxon>
        <taxon>Liliopsida</taxon>
        <taxon>Poales</taxon>
        <taxon>Poaceae</taxon>
        <taxon>BOP clade</taxon>
        <taxon>Pooideae</taxon>
        <taxon>Triticodae</taxon>
        <taxon>Triticeae</taxon>
        <taxon>Triticinae</taxon>
        <taxon>Triticum</taxon>
    </lineage>
</organism>
<evidence type="ECO:0000313" key="2">
    <source>
        <dbReference type="Proteomes" id="UP000015106"/>
    </source>
</evidence>
<dbReference type="EnsemblPlants" id="TuG1812G0200001644.01.T01">
    <property type="protein sequence ID" value="TuG1812G0200001644.01.T01.cds419279"/>
    <property type="gene ID" value="TuG1812G0200001644.01"/>
</dbReference>
<name>A0A8R7PBK1_TRIUA</name>
<reference evidence="2" key="1">
    <citation type="journal article" date="2013" name="Nature">
        <title>Draft genome of the wheat A-genome progenitor Triticum urartu.</title>
        <authorList>
            <person name="Ling H.Q."/>
            <person name="Zhao S."/>
            <person name="Liu D."/>
            <person name="Wang J."/>
            <person name="Sun H."/>
            <person name="Zhang C."/>
            <person name="Fan H."/>
            <person name="Li D."/>
            <person name="Dong L."/>
            <person name="Tao Y."/>
            <person name="Gao C."/>
            <person name="Wu H."/>
            <person name="Li Y."/>
            <person name="Cui Y."/>
            <person name="Guo X."/>
            <person name="Zheng S."/>
            <person name="Wang B."/>
            <person name="Yu K."/>
            <person name="Liang Q."/>
            <person name="Yang W."/>
            <person name="Lou X."/>
            <person name="Chen J."/>
            <person name="Feng M."/>
            <person name="Jian J."/>
            <person name="Zhang X."/>
            <person name="Luo G."/>
            <person name="Jiang Y."/>
            <person name="Liu J."/>
            <person name="Wang Z."/>
            <person name="Sha Y."/>
            <person name="Zhang B."/>
            <person name="Wu H."/>
            <person name="Tang D."/>
            <person name="Shen Q."/>
            <person name="Xue P."/>
            <person name="Zou S."/>
            <person name="Wang X."/>
            <person name="Liu X."/>
            <person name="Wang F."/>
            <person name="Yang Y."/>
            <person name="An X."/>
            <person name="Dong Z."/>
            <person name="Zhang K."/>
            <person name="Zhang X."/>
            <person name="Luo M.C."/>
            <person name="Dvorak J."/>
            <person name="Tong Y."/>
            <person name="Wang J."/>
            <person name="Yang H."/>
            <person name="Li Z."/>
            <person name="Wang D."/>
            <person name="Zhang A."/>
            <person name="Wang J."/>
        </authorList>
    </citation>
    <scope>NUCLEOTIDE SEQUENCE</scope>
    <source>
        <strain evidence="2">cv. G1812</strain>
    </source>
</reference>
<dbReference type="AlphaFoldDB" id="A0A8R7PBK1"/>
<keyword evidence="2" id="KW-1185">Reference proteome</keyword>